<dbReference type="RefSeq" id="WP_069121698.1">
    <property type="nucleotide sequence ID" value="NZ_MARB01000004.1"/>
</dbReference>
<keyword evidence="4" id="KW-0503">Monooxygenase</keyword>
<dbReference type="InterPro" id="IPR004136">
    <property type="entry name" value="NMO"/>
</dbReference>
<comment type="caution">
    <text evidence="4">The sequence shown here is derived from an EMBL/GenBank/DDBJ whole genome shotgun (WGS) entry which is preliminary data.</text>
</comment>
<dbReference type="OrthoDB" id="9778912at2"/>
<keyword evidence="2" id="KW-0288">FMN</keyword>
<protein>
    <submittedName>
        <fullName evidence="4">Nitronate monooxygenase</fullName>
        <ecNumber evidence="4">1.13.12.16</ecNumber>
    </submittedName>
</protein>
<dbReference type="Gene3D" id="3.20.20.70">
    <property type="entry name" value="Aldolase class I"/>
    <property type="match status" value="1"/>
</dbReference>
<dbReference type="CDD" id="cd04730">
    <property type="entry name" value="NPD_like"/>
    <property type="match status" value="1"/>
</dbReference>
<evidence type="ECO:0000313" key="4">
    <source>
        <dbReference type="EMBL" id="ODJ88849.1"/>
    </source>
</evidence>
<dbReference type="Proteomes" id="UP000094769">
    <property type="component" value="Unassembled WGS sequence"/>
</dbReference>
<evidence type="ECO:0000256" key="3">
    <source>
        <dbReference type="ARBA" id="ARBA00023002"/>
    </source>
</evidence>
<dbReference type="EC" id="1.13.12.16" evidence="4"/>
<keyword evidence="5" id="KW-1185">Reference proteome</keyword>
<organism evidence="4 5">
    <name type="scientific">Candidatus Thiodiazotropha endolucinida</name>
    <dbReference type="NCBI Taxonomy" id="1655433"/>
    <lineage>
        <taxon>Bacteria</taxon>
        <taxon>Pseudomonadati</taxon>
        <taxon>Pseudomonadota</taxon>
        <taxon>Gammaproteobacteria</taxon>
        <taxon>Chromatiales</taxon>
        <taxon>Sedimenticolaceae</taxon>
        <taxon>Candidatus Thiodiazotropha</taxon>
    </lineage>
</organism>
<dbReference type="SUPFAM" id="SSF51412">
    <property type="entry name" value="Inosine monophosphate dehydrogenase (IMPDH)"/>
    <property type="match status" value="1"/>
</dbReference>
<reference evidence="4 5" key="1">
    <citation type="submission" date="2016-06" db="EMBL/GenBank/DDBJ databases">
        <title>Genome sequence of endosymbiont of Candidatus Endolucinida thiodiazotropha.</title>
        <authorList>
            <person name="Poehlein A."/>
            <person name="Koenig S."/>
            <person name="Heiden S.E."/>
            <person name="Thuermer A."/>
            <person name="Voget S."/>
            <person name="Daniel R."/>
            <person name="Markert S."/>
            <person name="Gros O."/>
            <person name="Schweder T."/>
        </authorList>
    </citation>
    <scope>NUCLEOTIDE SEQUENCE [LARGE SCALE GENOMIC DNA]</scope>
    <source>
        <strain evidence="4 5">COS</strain>
    </source>
</reference>
<name>A0A7Z0VPI1_9GAMM</name>
<evidence type="ECO:0000313" key="5">
    <source>
        <dbReference type="Proteomes" id="UP000094769"/>
    </source>
</evidence>
<accession>A0A7Z0VPI1</accession>
<dbReference type="EMBL" id="MARB01000004">
    <property type="protein sequence ID" value="ODJ88849.1"/>
    <property type="molecule type" value="Genomic_DNA"/>
</dbReference>
<gene>
    <name evidence="4" type="ORF">CODIS_09440</name>
</gene>
<dbReference type="AlphaFoldDB" id="A0A7Z0VPI1"/>
<dbReference type="PANTHER" id="PTHR32332:SF20">
    <property type="entry name" value="2-NITROPROPANE DIOXYGENASE-LIKE PROTEIN"/>
    <property type="match status" value="1"/>
</dbReference>
<evidence type="ECO:0000256" key="2">
    <source>
        <dbReference type="ARBA" id="ARBA00022643"/>
    </source>
</evidence>
<dbReference type="GO" id="GO:0018580">
    <property type="term" value="F:nitronate monooxygenase activity"/>
    <property type="evidence" value="ECO:0007669"/>
    <property type="project" value="UniProtKB-EC"/>
</dbReference>
<proteinExistence type="predicted"/>
<dbReference type="InterPro" id="IPR013785">
    <property type="entry name" value="Aldolase_TIM"/>
</dbReference>
<dbReference type="PANTHER" id="PTHR32332">
    <property type="entry name" value="2-NITROPROPANE DIOXYGENASE"/>
    <property type="match status" value="1"/>
</dbReference>
<dbReference type="Pfam" id="PF03060">
    <property type="entry name" value="NMO"/>
    <property type="match status" value="1"/>
</dbReference>
<evidence type="ECO:0000256" key="1">
    <source>
        <dbReference type="ARBA" id="ARBA00022630"/>
    </source>
</evidence>
<keyword evidence="3 4" id="KW-0560">Oxidoreductase</keyword>
<keyword evidence="1" id="KW-0285">Flavoprotein</keyword>
<sequence length="341" mass="37520">MSDSPPQETPFTRHTDIRVPIICGPMYPCSNPELVAAASEAGGIGIIQPVAMTFVHGHDFREGIRLIKRLTDRPIGMNALIEKSSRKYHDRMVEWVSIALDEGVRFFITSLGNPRWVVERVKAYDGIVYHDVTERKWALKGLDGGVDGLIAVNNRAGGHAGALSHLQLLDELGDLGVPLICAGGIGNEQQFAEAISQGYAGCQLGTRFIATEECNAAMPYKQAILDADERDIVLSNRITGVPVSIIKTPYIEKIGTKAGAFARWMMKGNRTKHWMRMFYTLRSAFQLRQSSLDEKGETEFWQAGKSVAGIHQIEPVAAIIGRYEAILRGGINNEATARKSV</sequence>